<dbReference type="GO" id="GO:0006526">
    <property type="term" value="P:L-arginine biosynthetic process"/>
    <property type="evidence" value="ECO:0007669"/>
    <property type="project" value="UniProtKB-UniPathway"/>
</dbReference>
<keyword evidence="7" id="KW-0028">Amino-acid biosynthesis</keyword>
<dbReference type="NCBIfam" id="TIGR01529">
    <property type="entry name" value="argR_whole"/>
    <property type="match status" value="1"/>
</dbReference>
<evidence type="ECO:0000256" key="8">
    <source>
        <dbReference type="NCBIfam" id="TIGR01529"/>
    </source>
</evidence>
<comment type="pathway">
    <text evidence="7">Amino-acid biosynthesis; L-arginine biosynthesis [regulation].</text>
</comment>
<dbReference type="InterPro" id="IPR020899">
    <property type="entry name" value="Arg_repress_C"/>
</dbReference>
<keyword evidence="3 7" id="KW-0963">Cytoplasm</keyword>
<dbReference type="UniPathway" id="UPA00068"/>
<keyword evidence="12" id="KW-1185">Reference proteome</keyword>
<evidence type="ECO:0000256" key="3">
    <source>
        <dbReference type="ARBA" id="ARBA00022490"/>
    </source>
</evidence>
<evidence type="ECO:0000259" key="10">
    <source>
        <dbReference type="Pfam" id="PF02863"/>
    </source>
</evidence>
<dbReference type="Pfam" id="PF01316">
    <property type="entry name" value="Arg_repressor"/>
    <property type="match status" value="1"/>
</dbReference>
<dbReference type="AlphaFoldDB" id="A0A1H9TXC6"/>
<evidence type="ECO:0000256" key="5">
    <source>
        <dbReference type="ARBA" id="ARBA00023125"/>
    </source>
</evidence>
<dbReference type="GO" id="GO:1900079">
    <property type="term" value="P:regulation of arginine biosynthetic process"/>
    <property type="evidence" value="ECO:0007669"/>
    <property type="project" value="UniProtKB-UniRule"/>
</dbReference>
<dbReference type="PANTHER" id="PTHR34471">
    <property type="entry name" value="ARGININE REPRESSOR"/>
    <property type="match status" value="1"/>
</dbReference>
<proteinExistence type="inferred from homology"/>
<keyword evidence="4 7" id="KW-0805">Transcription regulation</keyword>
<dbReference type="InterPro" id="IPR036251">
    <property type="entry name" value="Arg_repress_C_sf"/>
</dbReference>
<dbReference type="GO" id="GO:0034618">
    <property type="term" value="F:arginine binding"/>
    <property type="evidence" value="ECO:0007669"/>
    <property type="project" value="InterPro"/>
</dbReference>
<dbReference type="Pfam" id="PF02863">
    <property type="entry name" value="Arg_repressor_C"/>
    <property type="match status" value="1"/>
</dbReference>
<evidence type="ECO:0000256" key="4">
    <source>
        <dbReference type="ARBA" id="ARBA00023015"/>
    </source>
</evidence>
<dbReference type="PANTHER" id="PTHR34471:SF1">
    <property type="entry name" value="ARGININE REPRESSOR"/>
    <property type="match status" value="1"/>
</dbReference>
<dbReference type="Gene3D" id="3.30.1360.40">
    <property type="match status" value="1"/>
</dbReference>
<dbReference type="GO" id="GO:0005737">
    <property type="term" value="C:cytoplasm"/>
    <property type="evidence" value="ECO:0007669"/>
    <property type="project" value="UniProtKB-SubCell"/>
</dbReference>
<evidence type="ECO:0000313" key="11">
    <source>
        <dbReference type="EMBL" id="SES01681.1"/>
    </source>
</evidence>
<evidence type="ECO:0000259" key="9">
    <source>
        <dbReference type="Pfam" id="PF01316"/>
    </source>
</evidence>
<dbReference type="InterPro" id="IPR036388">
    <property type="entry name" value="WH-like_DNA-bd_sf"/>
</dbReference>
<protein>
    <recommendedName>
        <fullName evidence="7 8">Arginine repressor</fullName>
    </recommendedName>
</protein>
<comment type="subcellular location">
    <subcellularLocation>
        <location evidence="1 7">Cytoplasm</location>
    </subcellularLocation>
</comment>
<dbReference type="InterPro" id="IPR036390">
    <property type="entry name" value="WH_DNA-bd_sf"/>
</dbReference>
<evidence type="ECO:0000256" key="2">
    <source>
        <dbReference type="ARBA" id="ARBA00008316"/>
    </source>
</evidence>
<dbReference type="Gene3D" id="1.10.10.10">
    <property type="entry name" value="Winged helix-like DNA-binding domain superfamily/Winged helix DNA-binding domain"/>
    <property type="match status" value="1"/>
</dbReference>
<dbReference type="RefSeq" id="WP_092653466.1">
    <property type="nucleotide sequence ID" value="NZ_FOHA01000017.1"/>
</dbReference>
<gene>
    <name evidence="7" type="primary">argR</name>
    <name evidence="11" type="ORF">SAMN04488559_11745</name>
</gene>
<dbReference type="InterPro" id="IPR001669">
    <property type="entry name" value="Arg_repress"/>
</dbReference>
<evidence type="ECO:0000256" key="6">
    <source>
        <dbReference type="ARBA" id="ARBA00023163"/>
    </source>
</evidence>
<name>A0A1H9TXC6_9LACT</name>
<keyword evidence="6 7" id="KW-0804">Transcription</keyword>
<organism evidence="11 12">
    <name type="scientific">Isobaculum melis</name>
    <dbReference type="NCBI Taxonomy" id="142588"/>
    <lineage>
        <taxon>Bacteria</taxon>
        <taxon>Bacillati</taxon>
        <taxon>Bacillota</taxon>
        <taxon>Bacilli</taxon>
        <taxon>Lactobacillales</taxon>
        <taxon>Carnobacteriaceae</taxon>
        <taxon>Isobaculum</taxon>
    </lineage>
</organism>
<evidence type="ECO:0000313" key="12">
    <source>
        <dbReference type="Proteomes" id="UP000198948"/>
    </source>
</evidence>
<sequence>MKKRERHRLLQDLIQENIVEKQEDFVKLLEDKGIEITQATISRDIKELHLIKTPSAQGGYRYSMPPDIHFDTTNKLGRLLADAYVSMDILDYFLVMKTSPGNAQAVGALMDNATFEGVIGSICGDDTMLVICHTPEDAQRIKEKLVSLI</sequence>
<accession>A0A1H9TXC6</accession>
<reference evidence="11 12" key="1">
    <citation type="submission" date="2016-10" db="EMBL/GenBank/DDBJ databases">
        <authorList>
            <person name="de Groot N.N."/>
        </authorList>
    </citation>
    <scope>NUCLEOTIDE SEQUENCE [LARGE SCALE GENOMIC DNA]</scope>
    <source>
        <strain evidence="11 12">DSM 13760</strain>
    </source>
</reference>
<dbReference type="STRING" id="142588.SAMN04488559_11745"/>
<dbReference type="PRINTS" id="PR01467">
    <property type="entry name" value="ARGREPRESSOR"/>
</dbReference>
<dbReference type="NCBIfam" id="NF003281">
    <property type="entry name" value="PRK04280.1"/>
    <property type="match status" value="1"/>
</dbReference>
<feature type="domain" description="Arginine repressor DNA-binding" evidence="9">
    <location>
        <begin position="1"/>
        <end position="67"/>
    </location>
</feature>
<dbReference type="OrthoDB" id="9807089at2"/>
<dbReference type="Proteomes" id="UP000198948">
    <property type="component" value="Unassembled WGS sequence"/>
</dbReference>
<dbReference type="SUPFAM" id="SSF46785">
    <property type="entry name" value="Winged helix' DNA-binding domain"/>
    <property type="match status" value="1"/>
</dbReference>
<keyword evidence="7" id="KW-0678">Repressor</keyword>
<comment type="function">
    <text evidence="7">Regulates arginine biosynthesis genes.</text>
</comment>
<keyword evidence="5 7" id="KW-0238">DNA-binding</keyword>
<dbReference type="GO" id="GO:0003677">
    <property type="term" value="F:DNA binding"/>
    <property type="evidence" value="ECO:0007669"/>
    <property type="project" value="UniProtKB-KW"/>
</dbReference>
<dbReference type="EMBL" id="FOHA01000017">
    <property type="protein sequence ID" value="SES01681.1"/>
    <property type="molecule type" value="Genomic_DNA"/>
</dbReference>
<comment type="similarity">
    <text evidence="2 7">Belongs to the ArgR family.</text>
</comment>
<dbReference type="GO" id="GO:0003700">
    <property type="term" value="F:DNA-binding transcription factor activity"/>
    <property type="evidence" value="ECO:0007669"/>
    <property type="project" value="UniProtKB-UniRule"/>
</dbReference>
<dbReference type="SUPFAM" id="SSF55252">
    <property type="entry name" value="C-terminal domain of arginine repressor"/>
    <property type="match status" value="1"/>
</dbReference>
<evidence type="ECO:0000256" key="1">
    <source>
        <dbReference type="ARBA" id="ARBA00004496"/>
    </source>
</evidence>
<evidence type="ECO:0000256" key="7">
    <source>
        <dbReference type="HAMAP-Rule" id="MF_00173"/>
    </source>
</evidence>
<feature type="domain" description="Arginine repressor C-terminal" evidence="10">
    <location>
        <begin position="80"/>
        <end position="145"/>
    </location>
</feature>
<dbReference type="HAMAP" id="MF_00173">
    <property type="entry name" value="Arg_repressor"/>
    <property type="match status" value="1"/>
</dbReference>
<dbReference type="GO" id="GO:0051259">
    <property type="term" value="P:protein complex oligomerization"/>
    <property type="evidence" value="ECO:0007669"/>
    <property type="project" value="InterPro"/>
</dbReference>
<keyword evidence="7" id="KW-0055">Arginine biosynthesis</keyword>
<dbReference type="InterPro" id="IPR020900">
    <property type="entry name" value="Arg_repress_DNA-bd"/>
</dbReference>